<protein>
    <submittedName>
        <fullName evidence="2">Uncharacterized protein</fullName>
    </submittedName>
</protein>
<feature type="signal peptide" evidence="1">
    <location>
        <begin position="1"/>
        <end position="18"/>
    </location>
</feature>
<evidence type="ECO:0000313" key="2">
    <source>
        <dbReference type="EMBL" id="KAH7301899.1"/>
    </source>
</evidence>
<proteinExistence type="predicted"/>
<dbReference type="AlphaFoldDB" id="A0A8T2RZF0"/>
<name>A0A8T2RZF0_CERRI</name>
<keyword evidence="1" id="KW-0732">Signal</keyword>
<gene>
    <name evidence="2" type="ORF">KP509_23G047700</name>
</gene>
<dbReference type="PROSITE" id="PS51257">
    <property type="entry name" value="PROKAR_LIPOPROTEIN"/>
    <property type="match status" value="1"/>
</dbReference>
<evidence type="ECO:0000313" key="3">
    <source>
        <dbReference type="Proteomes" id="UP000825935"/>
    </source>
</evidence>
<dbReference type="Proteomes" id="UP000825935">
    <property type="component" value="Chromosome 23"/>
</dbReference>
<comment type="caution">
    <text evidence="2">The sequence shown here is derived from an EMBL/GenBank/DDBJ whole genome shotgun (WGS) entry which is preliminary data.</text>
</comment>
<feature type="chain" id="PRO_5035895451" evidence="1">
    <location>
        <begin position="19"/>
        <end position="63"/>
    </location>
</feature>
<reference evidence="2 3" key="1">
    <citation type="submission" date="2021-08" db="EMBL/GenBank/DDBJ databases">
        <title>WGS assembly of Ceratopteris richardii.</title>
        <authorList>
            <person name="Marchant D.B."/>
            <person name="Chen G."/>
            <person name="Jenkins J."/>
            <person name="Shu S."/>
            <person name="Leebens-Mack J."/>
            <person name="Grimwood J."/>
            <person name="Schmutz J."/>
            <person name="Soltis P."/>
            <person name="Soltis D."/>
            <person name="Chen Z.-H."/>
        </authorList>
    </citation>
    <scope>NUCLEOTIDE SEQUENCE [LARGE SCALE GENOMIC DNA]</scope>
    <source>
        <strain evidence="2">Whitten #5841</strain>
        <tissue evidence="2">Leaf</tissue>
    </source>
</reference>
<accession>A0A8T2RZF0</accession>
<evidence type="ECO:0000256" key="1">
    <source>
        <dbReference type="SAM" id="SignalP"/>
    </source>
</evidence>
<keyword evidence="3" id="KW-1185">Reference proteome</keyword>
<organism evidence="2 3">
    <name type="scientific">Ceratopteris richardii</name>
    <name type="common">Triangle waterfern</name>
    <dbReference type="NCBI Taxonomy" id="49495"/>
    <lineage>
        <taxon>Eukaryota</taxon>
        <taxon>Viridiplantae</taxon>
        <taxon>Streptophyta</taxon>
        <taxon>Embryophyta</taxon>
        <taxon>Tracheophyta</taxon>
        <taxon>Polypodiopsida</taxon>
        <taxon>Polypodiidae</taxon>
        <taxon>Polypodiales</taxon>
        <taxon>Pteridineae</taxon>
        <taxon>Pteridaceae</taxon>
        <taxon>Parkerioideae</taxon>
        <taxon>Ceratopteris</taxon>
    </lineage>
</organism>
<sequence>MLGIKAQGTLLLYILTLSCESSLRELSRHIFVIFLDPKLGSYRHLHYFYDFWSLVMCEYAQMT</sequence>
<dbReference type="EMBL" id="CM035428">
    <property type="protein sequence ID" value="KAH7301899.1"/>
    <property type="molecule type" value="Genomic_DNA"/>
</dbReference>
<dbReference type="OrthoDB" id="551352at2759"/>